<dbReference type="PANTHER" id="PTHR45817">
    <property type="entry name" value="LYSYL OXIDASE-LIKE-RELATED"/>
    <property type="match status" value="1"/>
</dbReference>
<reference evidence="6" key="4">
    <citation type="submission" date="2025-08" db="UniProtKB">
        <authorList>
            <consortium name="Ensembl"/>
        </authorList>
    </citation>
    <scope>IDENTIFICATION</scope>
</reference>
<dbReference type="STRING" id="7868.ENSCMIP00000006855"/>
<dbReference type="GeneTree" id="ENSGT00940000157042"/>
<dbReference type="InParanoid" id="A0A4W3GV38"/>
<keyword evidence="1 4" id="KW-0732">Signal</keyword>
<dbReference type="FunFam" id="3.10.250.10:FF:000001">
    <property type="entry name" value="Lysyl oxidase 4 isoform X1"/>
    <property type="match status" value="1"/>
</dbReference>
<protein>
    <recommendedName>
        <fullName evidence="5">SRCR domain-containing protein</fullName>
    </recommendedName>
</protein>
<dbReference type="PROSITE" id="PS50287">
    <property type="entry name" value="SRCR_2"/>
    <property type="match status" value="1"/>
</dbReference>
<dbReference type="SUPFAM" id="SSF56487">
    <property type="entry name" value="SRCR-like"/>
    <property type="match status" value="1"/>
</dbReference>
<dbReference type="GO" id="GO:0016020">
    <property type="term" value="C:membrane"/>
    <property type="evidence" value="ECO:0007669"/>
    <property type="project" value="InterPro"/>
</dbReference>
<evidence type="ECO:0000313" key="7">
    <source>
        <dbReference type="Proteomes" id="UP000314986"/>
    </source>
</evidence>
<evidence type="ECO:0000256" key="1">
    <source>
        <dbReference type="ARBA" id="ARBA00022729"/>
    </source>
</evidence>
<reference evidence="6" key="5">
    <citation type="submission" date="2025-09" db="UniProtKB">
        <authorList>
            <consortium name="Ensembl"/>
        </authorList>
    </citation>
    <scope>IDENTIFICATION</scope>
</reference>
<dbReference type="OMA" id="KRSHHEG"/>
<organism evidence="6 7">
    <name type="scientific">Callorhinchus milii</name>
    <name type="common">Ghost shark</name>
    <dbReference type="NCBI Taxonomy" id="7868"/>
    <lineage>
        <taxon>Eukaryota</taxon>
        <taxon>Metazoa</taxon>
        <taxon>Chordata</taxon>
        <taxon>Craniata</taxon>
        <taxon>Vertebrata</taxon>
        <taxon>Chondrichthyes</taxon>
        <taxon>Holocephali</taxon>
        <taxon>Chimaeriformes</taxon>
        <taxon>Callorhinchidae</taxon>
        <taxon>Callorhinchus</taxon>
    </lineage>
</organism>
<reference evidence="7" key="2">
    <citation type="journal article" date="2007" name="PLoS Biol.">
        <title>Survey sequencing and comparative analysis of the elephant shark (Callorhinchus milii) genome.</title>
        <authorList>
            <person name="Venkatesh B."/>
            <person name="Kirkness E.F."/>
            <person name="Loh Y.H."/>
            <person name="Halpern A.L."/>
            <person name="Lee A.P."/>
            <person name="Johnson J."/>
            <person name="Dandona N."/>
            <person name="Viswanathan L.D."/>
            <person name="Tay A."/>
            <person name="Venter J.C."/>
            <person name="Strausberg R.L."/>
            <person name="Brenner S."/>
        </authorList>
    </citation>
    <scope>NUCLEOTIDE SEQUENCE [LARGE SCALE GENOMIC DNA]</scope>
</reference>
<evidence type="ECO:0000256" key="2">
    <source>
        <dbReference type="ARBA" id="ARBA00023157"/>
    </source>
</evidence>
<name>A0A4W3GV38_CALMI</name>
<sequence>MEWTSRFPLCLALLLCGSVFNPCSARRASGQQPGAGAGAGAGAVVGVRLAGEKRSHHEGRLEVFYSGQWGTVCDDDFSVQAAAVVCRQLGYEGALTWAHSAKYGQGEGPIWLDNVKCSGEETSIEACGSNGWGVSDCKHSEDVGVVCSEKKLTGFERVGDFKPADLEVRDSPQPRTVTTLHPCETSSDMKGTVSNARIISIKLYYNFMYLLYNIQLIISKYVSTV</sequence>
<dbReference type="GO" id="GO:0030199">
    <property type="term" value="P:collagen fibril organization"/>
    <property type="evidence" value="ECO:0007669"/>
    <property type="project" value="TreeGrafter"/>
</dbReference>
<feature type="disulfide bond" evidence="3">
    <location>
        <begin position="117"/>
        <end position="127"/>
    </location>
</feature>
<dbReference type="PANTHER" id="PTHR45817:SF4">
    <property type="entry name" value="LYSYL OXIDASE-LIKE-RELATED"/>
    <property type="match status" value="1"/>
</dbReference>
<dbReference type="InterPro" id="IPR001190">
    <property type="entry name" value="SRCR"/>
</dbReference>
<dbReference type="InterPro" id="IPR036772">
    <property type="entry name" value="SRCR-like_dom_sf"/>
</dbReference>
<reference evidence="7" key="3">
    <citation type="journal article" date="2014" name="Nature">
        <title>Elephant shark genome provides unique insights into gnathostome evolution.</title>
        <authorList>
            <consortium name="International Elephant Shark Genome Sequencing Consortium"/>
            <person name="Venkatesh B."/>
            <person name="Lee A.P."/>
            <person name="Ravi V."/>
            <person name="Maurya A.K."/>
            <person name="Lian M.M."/>
            <person name="Swann J.B."/>
            <person name="Ohta Y."/>
            <person name="Flajnik M.F."/>
            <person name="Sutoh Y."/>
            <person name="Kasahara M."/>
            <person name="Hoon S."/>
            <person name="Gangu V."/>
            <person name="Roy S.W."/>
            <person name="Irimia M."/>
            <person name="Korzh V."/>
            <person name="Kondrychyn I."/>
            <person name="Lim Z.W."/>
            <person name="Tay B.H."/>
            <person name="Tohari S."/>
            <person name="Kong K.W."/>
            <person name="Ho S."/>
            <person name="Lorente-Galdos B."/>
            <person name="Quilez J."/>
            <person name="Marques-Bonet T."/>
            <person name="Raney B.J."/>
            <person name="Ingham P.W."/>
            <person name="Tay A."/>
            <person name="Hillier L.W."/>
            <person name="Minx P."/>
            <person name="Boehm T."/>
            <person name="Wilson R.K."/>
            <person name="Brenner S."/>
            <person name="Warren W.C."/>
        </authorList>
    </citation>
    <scope>NUCLEOTIDE SEQUENCE [LARGE SCALE GENOMIC DNA]</scope>
</reference>
<feature type="disulfide bond" evidence="3">
    <location>
        <begin position="86"/>
        <end position="147"/>
    </location>
</feature>
<keyword evidence="2 3" id="KW-1015">Disulfide bond</keyword>
<keyword evidence="7" id="KW-1185">Reference proteome</keyword>
<dbReference type="Ensembl" id="ENSCMIT00000007070.1">
    <property type="protein sequence ID" value="ENSCMIP00000006855.1"/>
    <property type="gene ID" value="ENSCMIG00000003829.1"/>
</dbReference>
<dbReference type="GO" id="GO:0005615">
    <property type="term" value="C:extracellular space"/>
    <property type="evidence" value="ECO:0007669"/>
    <property type="project" value="TreeGrafter"/>
</dbReference>
<dbReference type="AlphaFoldDB" id="A0A4W3GV38"/>
<reference evidence="7" key="1">
    <citation type="journal article" date="2006" name="Science">
        <title>Ancient noncoding elements conserved in the human genome.</title>
        <authorList>
            <person name="Venkatesh B."/>
            <person name="Kirkness E.F."/>
            <person name="Loh Y.H."/>
            <person name="Halpern A.L."/>
            <person name="Lee A.P."/>
            <person name="Johnson J."/>
            <person name="Dandona N."/>
            <person name="Viswanathan L.D."/>
            <person name="Tay A."/>
            <person name="Venter J.C."/>
            <person name="Strausberg R.L."/>
            <person name="Brenner S."/>
        </authorList>
    </citation>
    <scope>NUCLEOTIDE SEQUENCE [LARGE SCALE GENOMIC DNA]</scope>
</reference>
<dbReference type="Pfam" id="PF00530">
    <property type="entry name" value="SRCR"/>
    <property type="match status" value="1"/>
</dbReference>
<feature type="signal peptide" evidence="4">
    <location>
        <begin position="1"/>
        <end position="25"/>
    </location>
</feature>
<evidence type="ECO:0000256" key="4">
    <source>
        <dbReference type="SAM" id="SignalP"/>
    </source>
</evidence>
<evidence type="ECO:0000313" key="6">
    <source>
        <dbReference type="Ensembl" id="ENSCMIP00000006855.1"/>
    </source>
</evidence>
<evidence type="ECO:0000256" key="3">
    <source>
        <dbReference type="PROSITE-ProRule" id="PRU00196"/>
    </source>
</evidence>
<feature type="chain" id="PRO_5021497408" description="SRCR domain-containing protein" evidence="4">
    <location>
        <begin position="26"/>
        <end position="225"/>
    </location>
</feature>
<proteinExistence type="predicted"/>
<dbReference type="Gene3D" id="3.10.250.10">
    <property type="entry name" value="SRCR-like domain"/>
    <property type="match status" value="1"/>
</dbReference>
<feature type="domain" description="SRCR" evidence="5">
    <location>
        <begin position="47"/>
        <end position="148"/>
    </location>
</feature>
<dbReference type="Proteomes" id="UP000314986">
    <property type="component" value="Unassembled WGS sequence"/>
</dbReference>
<dbReference type="InterPro" id="IPR050912">
    <property type="entry name" value="LOX-like_protein"/>
</dbReference>
<dbReference type="PRINTS" id="PR00258">
    <property type="entry name" value="SPERACTRCPTR"/>
</dbReference>
<dbReference type="GO" id="GO:0004720">
    <property type="term" value="F:protein-lysine 6-oxidase activity"/>
    <property type="evidence" value="ECO:0007669"/>
    <property type="project" value="TreeGrafter"/>
</dbReference>
<dbReference type="SMART" id="SM00202">
    <property type="entry name" value="SR"/>
    <property type="match status" value="1"/>
</dbReference>
<accession>A0A4W3GV38</accession>
<feature type="disulfide bond" evidence="3">
    <location>
        <begin position="73"/>
        <end position="137"/>
    </location>
</feature>
<evidence type="ECO:0000259" key="5">
    <source>
        <dbReference type="PROSITE" id="PS50287"/>
    </source>
</evidence>